<dbReference type="Proteomes" id="UP000247810">
    <property type="component" value="Unassembled WGS sequence"/>
</dbReference>
<organism evidence="2 3">
    <name type="scientific">Aspergillus ellipticus CBS 707.79</name>
    <dbReference type="NCBI Taxonomy" id="1448320"/>
    <lineage>
        <taxon>Eukaryota</taxon>
        <taxon>Fungi</taxon>
        <taxon>Dikarya</taxon>
        <taxon>Ascomycota</taxon>
        <taxon>Pezizomycotina</taxon>
        <taxon>Eurotiomycetes</taxon>
        <taxon>Eurotiomycetidae</taxon>
        <taxon>Eurotiales</taxon>
        <taxon>Aspergillaceae</taxon>
        <taxon>Aspergillus</taxon>
        <taxon>Aspergillus subgen. Circumdati</taxon>
    </lineage>
</organism>
<dbReference type="SUPFAM" id="SSF51322">
    <property type="entry name" value="Cyanovirin-N"/>
    <property type="match status" value="1"/>
</dbReference>
<evidence type="ECO:0000313" key="3">
    <source>
        <dbReference type="Proteomes" id="UP000247810"/>
    </source>
</evidence>
<dbReference type="OrthoDB" id="2441380at2759"/>
<dbReference type="InterPro" id="IPR011058">
    <property type="entry name" value="Cyanovirin-N"/>
</dbReference>
<reference evidence="2 3" key="1">
    <citation type="submission" date="2018-02" db="EMBL/GenBank/DDBJ databases">
        <title>The genomes of Aspergillus section Nigri reveals drivers in fungal speciation.</title>
        <authorList>
            <consortium name="DOE Joint Genome Institute"/>
            <person name="Vesth T.C."/>
            <person name="Nybo J."/>
            <person name="Theobald S."/>
            <person name="Brandl J."/>
            <person name="Frisvad J.C."/>
            <person name="Nielsen K.F."/>
            <person name="Lyhne E.K."/>
            <person name="Kogle M.E."/>
            <person name="Kuo A."/>
            <person name="Riley R."/>
            <person name="Clum A."/>
            <person name="Nolan M."/>
            <person name="Lipzen A."/>
            <person name="Salamov A."/>
            <person name="Henrissat B."/>
            <person name="Wiebenga A."/>
            <person name="De vries R.P."/>
            <person name="Grigoriev I.V."/>
            <person name="Mortensen U.H."/>
            <person name="Andersen M.R."/>
            <person name="Baker S.E."/>
        </authorList>
    </citation>
    <scope>NUCLEOTIDE SEQUENCE [LARGE SCALE GENOMIC DNA]</scope>
    <source>
        <strain evidence="2 3">CBS 707.79</strain>
    </source>
</reference>
<protein>
    <submittedName>
        <fullName evidence="2">Cyanovirin-N</fullName>
    </submittedName>
</protein>
<dbReference type="STRING" id="1448320.A0A319DQW4"/>
<dbReference type="EMBL" id="KZ825798">
    <property type="protein sequence ID" value="PYH99941.1"/>
    <property type="molecule type" value="Genomic_DNA"/>
</dbReference>
<sequence>MSFFRTANNIRVDDGHILVANVERENGEYDESKFDLNECLGNNEGRFQWGGNNFSETAEEIQFHIEGGDNVPVLRARLANSGDEYSDADVNLAEHITNNNGTLEYQEESLL</sequence>
<evidence type="ECO:0000313" key="2">
    <source>
        <dbReference type="EMBL" id="PYH99941.1"/>
    </source>
</evidence>
<gene>
    <name evidence="2" type="ORF">BO71DRAFT_85908</name>
</gene>
<dbReference type="AlphaFoldDB" id="A0A319DQW4"/>
<name>A0A319DQW4_9EURO</name>
<dbReference type="InterPro" id="IPR036673">
    <property type="entry name" value="Cyanovirin-N_sf"/>
</dbReference>
<dbReference type="VEuPathDB" id="FungiDB:BO71DRAFT_85908"/>
<feature type="domain" description="Cyanovirin-N" evidence="1">
    <location>
        <begin position="2"/>
        <end position="105"/>
    </location>
</feature>
<dbReference type="PANTHER" id="PTHR42076:SF1">
    <property type="entry name" value="CYANOVIRIN-N DOMAIN-CONTAINING PROTEIN"/>
    <property type="match status" value="1"/>
</dbReference>
<dbReference type="PANTHER" id="PTHR42076">
    <property type="entry name" value="CYANOVIRIN-N HOMOLOG"/>
    <property type="match status" value="1"/>
</dbReference>
<proteinExistence type="predicted"/>
<dbReference type="Pfam" id="PF08881">
    <property type="entry name" value="CVNH"/>
    <property type="match status" value="1"/>
</dbReference>
<dbReference type="SMART" id="SM01111">
    <property type="entry name" value="CVNH"/>
    <property type="match status" value="1"/>
</dbReference>
<keyword evidence="3" id="KW-1185">Reference proteome</keyword>
<dbReference type="Gene3D" id="2.30.60.10">
    <property type="entry name" value="Cyanovirin-N"/>
    <property type="match status" value="1"/>
</dbReference>
<evidence type="ECO:0000259" key="1">
    <source>
        <dbReference type="SMART" id="SM01111"/>
    </source>
</evidence>
<accession>A0A319DQW4</accession>